<dbReference type="InterPro" id="IPR018750">
    <property type="entry name" value="DUF2306_membrane"/>
</dbReference>
<evidence type="ECO:0000256" key="1">
    <source>
        <dbReference type="SAM" id="Phobius"/>
    </source>
</evidence>
<sequence length="165" mass="17569">MSGWTPLLVSHVLAASVSMPLGAYQLWRRPRGDLQHRIVGRVWAGLMMWTALSSYAIRDIRPGQLSLLHILSTVTVVSLVIGIWAVRRGDVRTHLGAMRGSWLGSIGAFVGAVAVPDRLLPTFAVTNPAGFAAATATVLVVSALIVAVARASVRGADEPRRVRAG</sequence>
<feature type="transmembrane region" description="Helical" evidence="1">
    <location>
        <begin position="128"/>
        <end position="153"/>
    </location>
</feature>
<name>A0ABN6YIY5_9MICO</name>
<keyword evidence="1" id="KW-1133">Transmembrane helix</keyword>
<feature type="transmembrane region" description="Helical" evidence="1">
    <location>
        <begin position="38"/>
        <end position="57"/>
    </location>
</feature>
<gene>
    <name evidence="2" type="ORF">GCM10025872_10990</name>
</gene>
<keyword evidence="1" id="KW-0812">Transmembrane</keyword>
<proteinExistence type="predicted"/>
<dbReference type="RefSeq" id="WP_289232522.1">
    <property type="nucleotide sequence ID" value="NZ_AP027735.1"/>
</dbReference>
<feature type="transmembrane region" description="Helical" evidence="1">
    <location>
        <begin position="6"/>
        <end position="26"/>
    </location>
</feature>
<dbReference type="EMBL" id="AP027735">
    <property type="protein sequence ID" value="BDZ57442.1"/>
    <property type="molecule type" value="Genomic_DNA"/>
</dbReference>
<accession>A0ABN6YIY5</accession>
<feature type="transmembrane region" description="Helical" evidence="1">
    <location>
        <begin position="98"/>
        <end position="116"/>
    </location>
</feature>
<keyword evidence="1" id="KW-0472">Membrane</keyword>
<feature type="transmembrane region" description="Helical" evidence="1">
    <location>
        <begin position="63"/>
        <end position="86"/>
    </location>
</feature>
<dbReference type="Pfam" id="PF10067">
    <property type="entry name" value="DUF2306"/>
    <property type="match status" value="1"/>
</dbReference>
<evidence type="ECO:0000313" key="3">
    <source>
        <dbReference type="Proteomes" id="UP001321421"/>
    </source>
</evidence>
<evidence type="ECO:0000313" key="2">
    <source>
        <dbReference type="EMBL" id="BDZ57442.1"/>
    </source>
</evidence>
<protein>
    <recommendedName>
        <fullName evidence="4">DUF2306 domain-containing protein</fullName>
    </recommendedName>
</protein>
<organism evidence="2 3">
    <name type="scientific">Barrientosiimonas endolithica</name>
    <dbReference type="NCBI Taxonomy" id="1535208"/>
    <lineage>
        <taxon>Bacteria</taxon>
        <taxon>Bacillati</taxon>
        <taxon>Actinomycetota</taxon>
        <taxon>Actinomycetes</taxon>
        <taxon>Micrococcales</taxon>
        <taxon>Dermacoccaceae</taxon>
        <taxon>Barrientosiimonas</taxon>
    </lineage>
</organism>
<evidence type="ECO:0008006" key="4">
    <source>
        <dbReference type="Google" id="ProtNLM"/>
    </source>
</evidence>
<reference evidence="3" key="1">
    <citation type="journal article" date="2019" name="Int. J. Syst. Evol. Microbiol.">
        <title>The Global Catalogue of Microorganisms (GCM) 10K type strain sequencing project: providing services to taxonomists for standard genome sequencing and annotation.</title>
        <authorList>
            <consortium name="The Broad Institute Genomics Platform"/>
            <consortium name="The Broad Institute Genome Sequencing Center for Infectious Disease"/>
            <person name="Wu L."/>
            <person name="Ma J."/>
        </authorList>
    </citation>
    <scope>NUCLEOTIDE SEQUENCE [LARGE SCALE GENOMIC DNA]</scope>
    <source>
        <strain evidence="3">NBRC 110608</strain>
    </source>
</reference>
<keyword evidence="3" id="KW-1185">Reference proteome</keyword>
<dbReference type="Proteomes" id="UP001321421">
    <property type="component" value="Chromosome"/>
</dbReference>